<dbReference type="InterPro" id="IPR052462">
    <property type="entry name" value="SLIRP/GR-RBP-like"/>
</dbReference>
<feature type="compositionally biased region" description="Gly residues" evidence="2">
    <location>
        <begin position="87"/>
        <end position="111"/>
    </location>
</feature>
<dbReference type="Gene3D" id="3.30.70.330">
    <property type="match status" value="1"/>
</dbReference>
<evidence type="ECO:0000259" key="3">
    <source>
        <dbReference type="PROSITE" id="PS50102"/>
    </source>
</evidence>
<accession>A0A0G0Z0M7</accession>
<dbReference type="AlphaFoldDB" id="A0A0G0Z0M7"/>
<evidence type="ECO:0000313" key="4">
    <source>
        <dbReference type="EMBL" id="KKS42347.1"/>
    </source>
</evidence>
<dbReference type="GO" id="GO:0003723">
    <property type="term" value="F:RNA binding"/>
    <property type="evidence" value="ECO:0007669"/>
    <property type="project" value="UniProtKB-KW"/>
</dbReference>
<sequence length="111" mass="11815">MATKLFVGNLPYEATDQSLTELFSQSGTVVSASVVINKFNNRSKGFGFVEMSTQEEANAAIETLNGQEMGGRRIIVSEARPREERPAGGGFRSGGSRGGYDSGGSRGGYDR</sequence>
<dbReference type="Pfam" id="PF00076">
    <property type="entry name" value="RRM_1"/>
    <property type="match status" value="1"/>
</dbReference>
<protein>
    <submittedName>
        <fullName evidence="4">RRM domain-containing RNA-binding protein</fullName>
    </submittedName>
</protein>
<dbReference type="SMART" id="SM00360">
    <property type="entry name" value="RRM"/>
    <property type="match status" value="1"/>
</dbReference>
<dbReference type="Proteomes" id="UP000034516">
    <property type="component" value="Unassembled WGS sequence"/>
</dbReference>
<dbReference type="SUPFAM" id="SSF54928">
    <property type="entry name" value="RNA-binding domain, RBD"/>
    <property type="match status" value="1"/>
</dbReference>
<organism evidence="4 5">
    <name type="scientific">Candidatus Kuenenbacteria bacterium GW2011_GWA2_42_15</name>
    <dbReference type="NCBI Taxonomy" id="1618677"/>
    <lineage>
        <taxon>Bacteria</taxon>
        <taxon>Candidatus Kueneniibacteriota</taxon>
    </lineage>
</organism>
<dbReference type="InterPro" id="IPR000504">
    <property type="entry name" value="RRM_dom"/>
</dbReference>
<reference evidence="4 5" key="1">
    <citation type="journal article" date="2015" name="Nature">
        <title>rRNA introns, odd ribosomes, and small enigmatic genomes across a large radiation of phyla.</title>
        <authorList>
            <person name="Brown C.T."/>
            <person name="Hug L.A."/>
            <person name="Thomas B.C."/>
            <person name="Sharon I."/>
            <person name="Castelle C.J."/>
            <person name="Singh A."/>
            <person name="Wilkins M.J."/>
            <person name="Williams K.H."/>
            <person name="Banfield J.F."/>
        </authorList>
    </citation>
    <scope>NUCLEOTIDE SEQUENCE [LARGE SCALE GENOMIC DNA]</scope>
</reference>
<dbReference type="PROSITE" id="PS50102">
    <property type="entry name" value="RRM"/>
    <property type="match status" value="1"/>
</dbReference>
<gene>
    <name evidence="4" type="ORF">UV02_C0017G0006</name>
</gene>
<dbReference type="InterPro" id="IPR048289">
    <property type="entry name" value="RRM2_NsCP33-like"/>
</dbReference>
<evidence type="ECO:0000256" key="2">
    <source>
        <dbReference type="SAM" id="MobiDB-lite"/>
    </source>
</evidence>
<feature type="region of interest" description="Disordered" evidence="2">
    <location>
        <begin position="77"/>
        <end position="111"/>
    </location>
</feature>
<dbReference type="PANTHER" id="PTHR48027">
    <property type="entry name" value="HETEROGENEOUS NUCLEAR RIBONUCLEOPROTEIN 87F-RELATED"/>
    <property type="match status" value="1"/>
</dbReference>
<keyword evidence="1" id="KW-0694">RNA-binding</keyword>
<dbReference type="InterPro" id="IPR012677">
    <property type="entry name" value="Nucleotide-bd_a/b_plait_sf"/>
</dbReference>
<dbReference type="EMBL" id="LCCW01000017">
    <property type="protein sequence ID" value="KKS42347.1"/>
    <property type="molecule type" value="Genomic_DNA"/>
</dbReference>
<dbReference type="InterPro" id="IPR035979">
    <property type="entry name" value="RBD_domain_sf"/>
</dbReference>
<feature type="domain" description="RRM" evidence="3">
    <location>
        <begin position="3"/>
        <end position="81"/>
    </location>
</feature>
<proteinExistence type="predicted"/>
<evidence type="ECO:0000256" key="1">
    <source>
        <dbReference type="ARBA" id="ARBA00022884"/>
    </source>
</evidence>
<dbReference type="PATRIC" id="fig|1618677.3.peg.341"/>
<evidence type="ECO:0000313" key="5">
    <source>
        <dbReference type="Proteomes" id="UP000034516"/>
    </source>
</evidence>
<dbReference type="CDD" id="cd21608">
    <property type="entry name" value="RRM2_NsCP33_like"/>
    <property type="match status" value="1"/>
</dbReference>
<name>A0A0G0Z0M7_9BACT</name>
<comment type="caution">
    <text evidence="4">The sequence shown here is derived from an EMBL/GenBank/DDBJ whole genome shotgun (WGS) entry which is preliminary data.</text>
</comment>